<evidence type="ECO:0000256" key="4">
    <source>
        <dbReference type="ARBA" id="ARBA00023319"/>
    </source>
</evidence>
<comment type="caution">
    <text evidence="8">The sequence shown here is derived from an EMBL/GenBank/DDBJ whole genome shotgun (WGS) entry which is preliminary data.</text>
</comment>
<dbReference type="Gene3D" id="2.60.40.10">
    <property type="entry name" value="Immunoglobulins"/>
    <property type="match status" value="1"/>
</dbReference>
<evidence type="ECO:0000256" key="5">
    <source>
        <dbReference type="ARBA" id="ARBA00043266"/>
    </source>
</evidence>
<dbReference type="InterPro" id="IPR013106">
    <property type="entry name" value="Ig_V-set"/>
</dbReference>
<keyword evidence="9" id="KW-1185">Reference proteome</keyword>
<dbReference type="GO" id="GO:0042101">
    <property type="term" value="C:T cell receptor complex"/>
    <property type="evidence" value="ECO:0007669"/>
    <property type="project" value="UniProtKB-KW"/>
</dbReference>
<dbReference type="SUPFAM" id="SSF48726">
    <property type="entry name" value="Immunoglobulin"/>
    <property type="match status" value="1"/>
</dbReference>
<dbReference type="OrthoDB" id="9631130at2759"/>
<dbReference type="GO" id="GO:0002250">
    <property type="term" value="P:adaptive immune response"/>
    <property type="evidence" value="ECO:0007669"/>
    <property type="project" value="UniProtKB-KW"/>
</dbReference>
<feature type="domain" description="Ig-like" evidence="7">
    <location>
        <begin position="3"/>
        <end position="118"/>
    </location>
</feature>
<dbReference type="PROSITE" id="PS50835">
    <property type="entry name" value="IG_LIKE"/>
    <property type="match status" value="1"/>
</dbReference>
<dbReference type="Proteomes" id="UP001152803">
    <property type="component" value="Unassembled WGS sequence"/>
</dbReference>
<keyword evidence="5" id="KW-0391">Immunity</keyword>
<feature type="signal peptide" evidence="6">
    <location>
        <begin position="1"/>
        <end position="18"/>
    </location>
</feature>
<dbReference type="PANTHER" id="PTHR19367">
    <property type="entry name" value="T-CELL RECEPTOR ALPHA CHAIN V REGION"/>
    <property type="match status" value="1"/>
</dbReference>
<evidence type="ECO:0000256" key="2">
    <source>
        <dbReference type="ARBA" id="ARBA00023130"/>
    </source>
</evidence>
<proteinExistence type="predicted"/>
<evidence type="ECO:0000313" key="9">
    <source>
        <dbReference type="Proteomes" id="UP001152803"/>
    </source>
</evidence>
<dbReference type="AlphaFoldDB" id="A0A9Q1HJ13"/>
<dbReference type="PANTHER" id="PTHR19367:SF18">
    <property type="entry name" value="T CELL RECEPTOR ALPHA VARIABLE 16"/>
    <property type="match status" value="1"/>
</dbReference>
<sequence>MLPLFCGILLCLIGNIQCDSIRQNHSVFLTENEMTSLYCQYETTSPAPDLLWFIQRDTKSPELILNNYSIRGNGYKEGLTAHLEKSDKTFNLKIAAAVLSDSATYYCALRPTLCESVSHLIPKPPSSVSSLDIITICIRAPD</sequence>
<name>A0A9Q1HJ13_CONCO</name>
<evidence type="ECO:0000256" key="6">
    <source>
        <dbReference type="SAM" id="SignalP"/>
    </source>
</evidence>
<dbReference type="InterPro" id="IPR051287">
    <property type="entry name" value="TCR_variable_region"/>
</dbReference>
<keyword evidence="2" id="KW-1064">Adaptive immunity</keyword>
<gene>
    <name evidence="8" type="ORF">COCON_G00233650</name>
</gene>
<protein>
    <recommendedName>
        <fullName evidence="7">Ig-like domain-containing protein</fullName>
    </recommendedName>
</protein>
<dbReference type="InterPro" id="IPR007110">
    <property type="entry name" value="Ig-like_dom"/>
</dbReference>
<dbReference type="InterPro" id="IPR013783">
    <property type="entry name" value="Ig-like_fold"/>
</dbReference>
<reference evidence="8" key="1">
    <citation type="journal article" date="2023" name="Science">
        <title>Genome structures resolve the early diversification of teleost fishes.</title>
        <authorList>
            <person name="Parey E."/>
            <person name="Louis A."/>
            <person name="Montfort J."/>
            <person name="Bouchez O."/>
            <person name="Roques C."/>
            <person name="Iampietro C."/>
            <person name="Lluch J."/>
            <person name="Castinel A."/>
            <person name="Donnadieu C."/>
            <person name="Desvignes T."/>
            <person name="Floi Bucao C."/>
            <person name="Jouanno E."/>
            <person name="Wen M."/>
            <person name="Mejri S."/>
            <person name="Dirks R."/>
            <person name="Jansen H."/>
            <person name="Henkel C."/>
            <person name="Chen W.J."/>
            <person name="Zahm M."/>
            <person name="Cabau C."/>
            <person name="Klopp C."/>
            <person name="Thompson A.W."/>
            <person name="Robinson-Rechavi M."/>
            <person name="Braasch I."/>
            <person name="Lecointre G."/>
            <person name="Bobe J."/>
            <person name="Postlethwait J.H."/>
            <person name="Berthelot C."/>
            <person name="Roest Crollius H."/>
            <person name="Guiguen Y."/>
        </authorList>
    </citation>
    <scope>NUCLEOTIDE SEQUENCE</scope>
    <source>
        <strain evidence="8">Concon-B</strain>
    </source>
</reference>
<evidence type="ECO:0000259" key="7">
    <source>
        <dbReference type="PROSITE" id="PS50835"/>
    </source>
</evidence>
<evidence type="ECO:0000256" key="3">
    <source>
        <dbReference type="ARBA" id="ARBA00023170"/>
    </source>
</evidence>
<evidence type="ECO:0000256" key="1">
    <source>
        <dbReference type="ARBA" id="ARBA00022729"/>
    </source>
</evidence>
<keyword evidence="5" id="KW-1279">T cell receptor</keyword>
<keyword evidence="4" id="KW-0393">Immunoglobulin domain</keyword>
<organism evidence="8 9">
    <name type="scientific">Conger conger</name>
    <name type="common">Conger eel</name>
    <name type="synonym">Muraena conger</name>
    <dbReference type="NCBI Taxonomy" id="82655"/>
    <lineage>
        <taxon>Eukaryota</taxon>
        <taxon>Metazoa</taxon>
        <taxon>Chordata</taxon>
        <taxon>Craniata</taxon>
        <taxon>Vertebrata</taxon>
        <taxon>Euteleostomi</taxon>
        <taxon>Actinopterygii</taxon>
        <taxon>Neopterygii</taxon>
        <taxon>Teleostei</taxon>
        <taxon>Anguilliformes</taxon>
        <taxon>Congridae</taxon>
        <taxon>Conger</taxon>
    </lineage>
</organism>
<keyword evidence="1 6" id="KW-0732">Signal</keyword>
<feature type="chain" id="PRO_5040237818" description="Ig-like domain-containing protein" evidence="6">
    <location>
        <begin position="19"/>
        <end position="142"/>
    </location>
</feature>
<dbReference type="InterPro" id="IPR036179">
    <property type="entry name" value="Ig-like_dom_sf"/>
</dbReference>
<dbReference type="SMART" id="SM00406">
    <property type="entry name" value="IGv"/>
    <property type="match status" value="1"/>
</dbReference>
<dbReference type="EMBL" id="JAFJMO010000033">
    <property type="protein sequence ID" value="KAJ8248678.1"/>
    <property type="molecule type" value="Genomic_DNA"/>
</dbReference>
<dbReference type="Pfam" id="PF07686">
    <property type="entry name" value="V-set"/>
    <property type="match status" value="1"/>
</dbReference>
<keyword evidence="3" id="KW-0675">Receptor</keyword>
<accession>A0A9Q1HJ13</accession>
<evidence type="ECO:0000313" key="8">
    <source>
        <dbReference type="EMBL" id="KAJ8248678.1"/>
    </source>
</evidence>